<dbReference type="Pfam" id="PF12469">
    <property type="entry name" value="Cmr2_N"/>
    <property type="match status" value="1"/>
</dbReference>
<dbReference type="NCBIfam" id="TIGR02577">
    <property type="entry name" value="cas_TM1794_Cmr2"/>
    <property type="match status" value="1"/>
</dbReference>
<dbReference type="InterPro" id="IPR038242">
    <property type="entry name" value="Cmr2_N"/>
</dbReference>
<protein>
    <recommendedName>
        <fullName evidence="1">CRISPR-associated protein Cmr2 N-terminal domain-containing protein</fullName>
    </recommendedName>
</protein>
<sequence>MTDDPFIEFTKNLFIKKLIALFHDPPWKAYRVGGLLERGPFCLPEYDVRVREKIDHALTEDKSVHETEGLSIIGCVLSLLKELGYNVNKEDFGELWDIVKEADGYSASIDRLVLKKDDKNKAEDIRFLSPAKTLANIFRPNLYARSSARREELSEAKVLQVLMEAIGVAKEASKHEDHEENLRRFVHVLMTILEPLWLLRTGAWGPADTRVPIHSVFDHAFATSAIASLIKEKNSRPKGYLVYVGLTGFKEWIKGSRKLSDAWISSWLSSALVWYAVKEAVWEFGPDSLLVPSSRWNPFYFSLLREKLGEDKFSLIEEYLKKVTLWEGFPYYPVNPAFAILLLPELPKKIHKETDDTTDDSEEARKKRLEKLEKYFKNKIIEGWKRILEGIYEKEGKTDFINPMFLDFLEDVFREIEEIPFAEPLVVVKDINTTPGDDFVKEWLKTWYEFLLKDIEEKKEKVKKDPRASWKGLARNVDLEKRIIERDRVLNRTFKFKERENWRYCSVCKYGMGVFAVPGRDLPNNEVSEDFKEFSKCIVKGLDEPWKAVRSIFRPGERLCPHCLVKRLAELDPYFSKVAEKLIGYPPLRRVTFPATDDIAALATRMALLDLVELEAKDRVKISESTWDELYDLVSSFPTVSKARNEVLKVAKDDKFKEAVERYYKERWWIPYILYLKIGKVIKAIESSNIDEDNRKKLYKRLLTAMLTVDIPFYQIYYGNSKFREILKNMAERIDMKKNDPGIKRRIGVIKDVLKKPRNYYSIIRFDYDNLTLVKIGIIPKRPKKVKKEEGIMYFKDYVESLVETLCEVVTCNDRKGEVEELSKFKERALKNAEEYQKYSTYPSVPSYLYTMSNSTNFTVMRWVRVTTSLGGIPIFMAGDEGLAVAPSWLPWELLNLSEEEEDEETIRERYKANLLSALDRAEDLELGNNQGLNLAILLKRIGWAAHSRYPGFHPLREGEKVVGRIPALVASGLSEGLRFAHYKDHLYAELEIAEELLELSKDNGGSSLTLGMGRGAPNKPSEVAEGASVTLDMFKPEILNRWTIGKAGELGVRLSSLLALIEEGKVSVALARGLSTYLGERLLNELLGREELDESLVRGIIERLAENHSRGRTREKVKYLLEVGSLKEVSDLLEALRISYDSEVRSGA</sequence>
<dbReference type="EMBL" id="CP006868">
    <property type="protein sequence ID" value="UXD22731.1"/>
    <property type="molecule type" value="Genomic_DNA"/>
</dbReference>
<dbReference type="Gene3D" id="3.30.70.270">
    <property type="match status" value="1"/>
</dbReference>
<proteinExistence type="predicted"/>
<name>A0A977KBU2_9CREN</name>
<reference evidence="2" key="1">
    <citation type="submission" date="2013-11" db="EMBL/GenBank/DDBJ databases">
        <title>Comparative genomics of Ignicoccus.</title>
        <authorList>
            <person name="Podar M."/>
        </authorList>
    </citation>
    <scope>NUCLEOTIDE SEQUENCE</scope>
    <source>
        <strain evidence="2">DSM 13166</strain>
    </source>
</reference>
<dbReference type="Proteomes" id="UP001063698">
    <property type="component" value="Chromosome"/>
</dbReference>
<dbReference type="Gene3D" id="3.30.70.2220">
    <property type="entry name" value="CRISPR-Cas system, Cmr2 subunit, D1 domain, cysteine cluster"/>
    <property type="match status" value="1"/>
</dbReference>
<organism evidence="2 3">
    <name type="scientific">Ignicoccus pacificus DSM 13166</name>
    <dbReference type="NCBI Taxonomy" id="940294"/>
    <lineage>
        <taxon>Archaea</taxon>
        <taxon>Thermoproteota</taxon>
        <taxon>Thermoprotei</taxon>
        <taxon>Desulfurococcales</taxon>
        <taxon>Desulfurococcaceae</taxon>
        <taxon>Ignicoccus</taxon>
    </lineage>
</organism>
<dbReference type="InterPro" id="IPR024615">
    <property type="entry name" value="CRISPR-assoc_Cmr2_N"/>
</dbReference>
<accession>A0A977KBU2</accession>
<dbReference type="InterPro" id="IPR013407">
    <property type="entry name" value="CRISPR-assoc_prot_Cmr2"/>
</dbReference>
<evidence type="ECO:0000259" key="1">
    <source>
        <dbReference type="Pfam" id="PF12469"/>
    </source>
</evidence>
<gene>
    <name evidence="2" type="ORF">IPA_07745</name>
</gene>
<evidence type="ECO:0000313" key="3">
    <source>
        <dbReference type="Proteomes" id="UP001063698"/>
    </source>
</evidence>
<keyword evidence="3" id="KW-1185">Reference proteome</keyword>
<dbReference type="KEGG" id="ipc:IPA_07745"/>
<dbReference type="InterPro" id="IPR043128">
    <property type="entry name" value="Rev_trsase/Diguanyl_cyclase"/>
</dbReference>
<dbReference type="AlphaFoldDB" id="A0A977KBU2"/>
<feature type="domain" description="CRISPR-associated protein Cmr2 N-terminal" evidence="1">
    <location>
        <begin position="242"/>
        <end position="388"/>
    </location>
</feature>
<evidence type="ECO:0000313" key="2">
    <source>
        <dbReference type="EMBL" id="UXD22731.1"/>
    </source>
</evidence>